<dbReference type="EMBL" id="BJFL01000003">
    <property type="protein sequence ID" value="GDY29445.1"/>
    <property type="molecule type" value="Genomic_DNA"/>
</dbReference>
<gene>
    <name evidence="1" type="ORF">GTS_10780</name>
</gene>
<reference evidence="2" key="1">
    <citation type="submission" date="2019-04" db="EMBL/GenBank/DDBJ databases">
        <title>Draft genome sequence of Pseudonocardiaceae bacterium SL3-2-4.</title>
        <authorList>
            <person name="Ningsih F."/>
            <person name="Yokota A."/>
            <person name="Sakai Y."/>
            <person name="Nanatani K."/>
            <person name="Yabe S."/>
            <person name="Oetari A."/>
            <person name="Sjamsuridzal W."/>
        </authorList>
    </citation>
    <scope>NUCLEOTIDE SEQUENCE [LARGE SCALE GENOMIC DNA]</scope>
    <source>
        <strain evidence="2">SL3-2-4</strain>
    </source>
</reference>
<organism evidence="1 2">
    <name type="scientific">Gandjariella thermophila</name>
    <dbReference type="NCBI Taxonomy" id="1931992"/>
    <lineage>
        <taxon>Bacteria</taxon>
        <taxon>Bacillati</taxon>
        <taxon>Actinomycetota</taxon>
        <taxon>Actinomycetes</taxon>
        <taxon>Pseudonocardiales</taxon>
        <taxon>Pseudonocardiaceae</taxon>
        <taxon>Gandjariella</taxon>
    </lineage>
</organism>
<name>A0A4D4IYH7_9PSEU</name>
<comment type="caution">
    <text evidence="1">The sequence shown here is derived from an EMBL/GenBank/DDBJ whole genome shotgun (WGS) entry which is preliminary data.</text>
</comment>
<keyword evidence="2" id="KW-1185">Reference proteome</keyword>
<dbReference type="Proteomes" id="UP000298860">
    <property type="component" value="Unassembled WGS sequence"/>
</dbReference>
<evidence type="ECO:0000313" key="1">
    <source>
        <dbReference type="EMBL" id="GDY29445.1"/>
    </source>
</evidence>
<proteinExistence type="predicted"/>
<dbReference type="AlphaFoldDB" id="A0A4D4IYH7"/>
<sequence>MNPPVGVAGHDSRDRELLAALASLNKQLVRYMCAELDADSGLTGYRWPAEDQRRLGARMVELGRAVRERAALSLSTD</sequence>
<accession>A0A4D4IYH7</accession>
<protein>
    <submittedName>
        <fullName evidence="1">Uncharacterized protein</fullName>
    </submittedName>
</protein>
<evidence type="ECO:0000313" key="2">
    <source>
        <dbReference type="Proteomes" id="UP000298860"/>
    </source>
</evidence>